<dbReference type="AlphaFoldDB" id="L7W0D8"/>
<dbReference type="EMBL" id="JX649887">
    <property type="protein sequence ID" value="AGC71930.1"/>
    <property type="molecule type" value="Genomic_DNA"/>
</dbReference>
<organism evidence="1">
    <name type="scientific">uncultured bacterium A1Q1_fos_25</name>
    <dbReference type="NCBI Taxonomy" id="1256569"/>
    <lineage>
        <taxon>Bacteria</taxon>
        <taxon>environmental samples</taxon>
    </lineage>
</organism>
<accession>L7W0D8</accession>
<sequence>MSKPLSSTLPRWASTVTADPARVVNPPSGKKDVGFDVAEKPPAQWLNWLLYNAYAWLLWLDSYETELHTWTRTQTFGEGISCSNTLLNTRAVYAIGNGTAEGLYGVGGSGGGHGVVGAGSGAGTYGVRGIGVATGVIGVRGEGFDSFGGSFLGGANSTGAVGTGGAGGGSGVAGQGTGAFAGVVGQGGPTGRGGEFTGGASGSPCGARCVGGGTDGHGVEAVGTGTGFAVEATGSLHTDLHVFADQSVVVGITPNIGAVYSSYVEHVLPTHPTAGASIKGRIAPSNTARVLATITTDGAGNLTVVDDQGVSSAAIVGGNKIQINFVDPFAVVGSYQAVVSGYDSGTGGGDFTVQQTDKATGFVRITPPSNPSTHAMNFDVVIFGRQ</sequence>
<proteinExistence type="predicted"/>
<name>L7W0D8_9BACT</name>
<protein>
    <submittedName>
        <fullName evidence="1">Epstein-Barr nuclear antigen 1</fullName>
    </submittedName>
</protein>
<reference evidence="1" key="1">
    <citation type="submission" date="2012-09" db="EMBL/GenBank/DDBJ databases">
        <title>Metagenomic Characterization of a Microbial Community in Wastewater Detects High Levels of Antibiotic Resistance.</title>
        <authorList>
            <person name="Abrams M."/>
            <person name="Caldwell A."/>
            <person name="Vandaei E."/>
            <person name="Lee W."/>
            <person name="Perrott J."/>
            <person name="Khan S.Y."/>
            <person name="Ta J."/>
            <person name="Romero D."/>
            <person name="Nguyen V."/>
            <person name="Pourmand N."/>
            <person name="Ouverney C.C."/>
        </authorList>
    </citation>
    <scope>NUCLEOTIDE SEQUENCE</scope>
</reference>
<evidence type="ECO:0000313" key="1">
    <source>
        <dbReference type="EMBL" id="AGC71930.1"/>
    </source>
</evidence>